<gene>
    <name evidence="3" type="ORF">EVJ58_g7343</name>
</gene>
<sequence length="228" mass="26319">MTDLAMCKAGYGAVVTFSGITIFTILVTDLYITARVRLRSLKRGEMAAPKQEPQEAVIPPPKPAPKRIVASEKARKDALKTITAVRRVSAWQIHRWPLEKRMVNERTRVHLPRTYLGKDGIDVRVVRAGQDLNQFVHRHYAEELGKDVGKDNVDGKGWVNFVTPDDVLQRRHECLGPDPRVAGYRYDVAGDVHIKWWDAFLQDQWMDKQKWTFDVRMEEDGRWVEIDD</sequence>
<reference evidence="3 4" key="1">
    <citation type="submission" date="2019-01" db="EMBL/GenBank/DDBJ databases">
        <title>Genome sequencing of the rare red list fungi Fomitopsis rosea.</title>
        <authorList>
            <person name="Buettner E."/>
            <person name="Kellner H."/>
        </authorList>
    </citation>
    <scope>NUCLEOTIDE SEQUENCE [LARGE SCALE GENOMIC DNA]</scope>
    <source>
        <strain evidence="3 4">DSM 105464</strain>
    </source>
</reference>
<organism evidence="3 4">
    <name type="scientific">Rhodofomes roseus</name>
    <dbReference type="NCBI Taxonomy" id="34475"/>
    <lineage>
        <taxon>Eukaryota</taxon>
        <taxon>Fungi</taxon>
        <taxon>Dikarya</taxon>
        <taxon>Basidiomycota</taxon>
        <taxon>Agaricomycotina</taxon>
        <taxon>Agaricomycetes</taxon>
        <taxon>Polyporales</taxon>
        <taxon>Rhodofomes</taxon>
    </lineage>
</organism>
<keyword evidence="2" id="KW-1133">Transmembrane helix</keyword>
<evidence type="ECO:0000256" key="1">
    <source>
        <dbReference type="SAM" id="MobiDB-lite"/>
    </source>
</evidence>
<comment type="caution">
    <text evidence="3">The sequence shown here is derived from an EMBL/GenBank/DDBJ whole genome shotgun (WGS) entry which is preliminary data.</text>
</comment>
<protein>
    <submittedName>
        <fullName evidence="3">Uncharacterized protein</fullName>
    </submittedName>
</protein>
<evidence type="ECO:0000256" key="2">
    <source>
        <dbReference type="SAM" id="Phobius"/>
    </source>
</evidence>
<evidence type="ECO:0000313" key="4">
    <source>
        <dbReference type="Proteomes" id="UP000298390"/>
    </source>
</evidence>
<dbReference type="AlphaFoldDB" id="A0A4Y9Y653"/>
<name>A0A4Y9Y653_9APHY</name>
<keyword evidence="2" id="KW-0812">Transmembrane</keyword>
<dbReference type="EMBL" id="SEKV01000466">
    <property type="protein sequence ID" value="TFY56921.1"/>
    <property type="molecule type" value="Genomic_DNA"/>
</dbReference>
<keyword evidence="2" id="KW-0472">Membrane</keyword>
<dbReference type="Proteomes" id="UP000298390">
    <property type="component" value="Unassembled WGS sequence"/>
</dbReference>
<evidence type="ECO:0000313" key="3">
    <source>
        <dbReference type="EMBL" id="TFY56921.1"/>
    </source>
</evidence>
<proteinExistence type="predicted"/>
<accession>A0A4Y9Y653</accession>
<feature type="region of interest" description="Disordered" evidence="1">
    <location>
        <begin position="44"/>
        <end position="64"/>
    </location>
</feature>
<feature type="transmembrane region" description="Helical" evidence="2">
    <location>
        <begin position="12"/>
        <end position="32"/>
    </location>
</feature>